<evidence type="ECO:0000313" key="2">
    <source>
        <dbReference type="EMBL" id="QFJ56096.1"/>
    </source>
</evidence>
<dbReference type="RefSeq" id="WP_151625486.1">
    <property type="nucleotide sequence ID" value="NZ_CP043028.1"/>
</dbReference>
<accession>A0A5P6VTX8</accession>
<dbReference type="Proteomes" id="UP000327030">
    <property type="component" value="Chromosome 1"/>
</dbReference>
<reference evidence="3" key="1">
    <citation type="submission" date="2019-08" db="EMBL/GenBank/DDBJ databases">
        <title>Complete Genome Sequence of the Polysaccharide-Degrading Rumen Bacterium Pseudobutyrivibrio xylanivorans MA3014.</title>
        <authorList>
            <person name="Palevich N."/>
            <person name="Maclean P.H."/>
            <person name="Kelly W.J."/>
            <person name="Leahy S.C."/>
            <person name="Rakonjac J."/>
            <person name="Attwood G.T."/>
        </authorList>
    </citation>
    <scope>NUCLEOTIDE SEQUENCE [LARGE SCALE GENOMIC DNA]</scope>
    <source>
        <strain evidence="3">MA3014</strain>
    </source>
</reference>
<proteinExistence type="predicted"/>
<evidence type="ECO:0000313" key="3">
    <source>
        <dbReference type="Proteomes" id="UP000327030"/>
    </source>
</evidence>
<name>A0A5P6VTX8_PSEXY</name>
<keyword evidence="1" id="KW-0175">Coiled coil</keyword>
<gene>
    <name evidence="2" type="ORF">FXF36_14990</name>
</gene>
<feature type="coiled-coil region" evidence="1">
    <location>
        <begin position="39"/>
        <end position="80"/>
    </location>
</feature>
<dbReference type="AlphaFoldDB" id="A0A5P6VTX8"/>
<organism evidence="2 3">
    <name type="scientific">Pseudobutyrivibrio xylanivorans</name>
    <dbReference type="NCBI Taxonomy" id="185007"/>
    <lineage>
        <taxon>Bacteria</taxon>
        <taxon>Bacillati</taxon>
        <taxon>Bacillota</taxon>
        <taxon>Clostridia</taxon>
        <taxon>Lachnospirales</taxon>
        <taxon>Lachnospiraceae</taxon>
        <taxon>Pseudobutyrivibrio</taxon>
    </lineage>
</organism>
<dbReference type="KEGG" id="pxv:FXF36_14990"/>
<protein>
    <submittedName>
        <fullName evidence="2">Uncharacterized protein</fullName>
    </submittedName>
</protein>
<dbReference type="EMBL" id="CP043028">
    <property type="protein sequence ID" value="QFJ56096.1"/>
    <property type="molecule type" value="Genomic_DNA"/>
</dbReference>
<sequence length="81" mass="9608">MLAKEMPIIDEASKTVYEVTAEEHARQLLKARQDQIRCENDAKLYKERLEKRCAEAEQAYEEVKAENEELKRKLEELLKNK</sequence>
<evidence type="ECO:0000256" key="1">
    <source>
        <dbReference type="SAM" id="Coils"/>
    </source>
</evidence>